<sequence length="423" mass="48390">MSTLDVKYVPDSCSFGLEIFKENPDLGVWLYKYDQNGNLIFQSGGGGNLVTGDGYYREYDDFGQLVRVRNGSSVSSALLEEYVYDHSGQRIKIKRNDSANTTVYTPFRELMRVVNSTGSYDFTYVYDGNTLVARINPDGSKQYEHTDHLGSTSVITNQNGNVVENTSYTPYGEVVLGGDKEVRGYTGQFDDELTNQMYYGARYYDPSMGLFVQGDPEIQNIYDPQFLNHYTYVRNNPYVLVDPDGKNARVYLNREAAIIFKEGSLAGPWGHYAVAIDDPANIGQEILFENSGVDSIFENAKRSHFSKDINDKAGHISLPETYDDFVKLEHDETVDKKMIEEALKLEKGRWTYVPQYHDSESYALRILESGGYKVDRNYWSPTKTFDLEIKKLKERDVPSARDSQARALERFWQRKKTEKEVKK</sequence>
<dbReference type="NCBIfam" id="TIGR03696">
    <property type="entry name" value="Rhs_assc_core"/>
    <property type="match status" value="1"/>
</dbReference>
<reference evidence="3 4" key="1">
    <citation type="journal article" date="2016" name="Nat. Commun.">
        <title>Thousands of microbial genomes shed light on interconnected biogeochemical processes in an aquifer system.</title>
        <authorList>
            <person name="Anantharaman K."/>
            <person name="Brown C.T."/>
            <person name="Hug L.A."/>
            <person name="Sharon I."/>
            <person name="Castelle C.J."/>
            <person name="Probst A.J."/>
            <person name="Thomas B.C."/>
            <person name="Singh A."/>
            <person name="Wilkins M.J."/>
            <person name="Karaoz U."/>
            <person name="Brodie E.L."/>
            <person name="Williams K.H."/>
            <person name="Hubbard S.S."/>
            <person name="Banfield J.F."/>
        </authorList>
    </citation>
    <scope>NUCLEOTIDE SEQUENCE [LARGE SCALE GENOMIC DNA]</scope>
</reference>
<dbReference type="InterPro" id="IPR022385">
    <property type="entry name" value="Rhs_assc_core"/>
</dbReference>
<dbReference type="AlphaFoldDB" id="A0A1G1YM58"/>
<dbReference type="Gene3D" id="2.180.10.10">
    <property type="entry name" value="RHS repeat-associated core"/>
    <property type="match status" value="1"/>
</dbReference>
<dbReference type="PANTHER" id="PTHR32305:SF15">
    <property type="entry name" value="PROTEIN RHSA-RELATED"/>
    <property type="match status" value="1"/>
</dbReference>
<dbReference type="PANTHER" id="PTHR32305">
    <property type="match status" value="1"/>
</dbReference>
<evidence type="ECO:0000259" key="2">
    <source>
        <dbReference type="Pfam" id="PF25023"/>
    </source>
</evidence>
<dbReference type="Pfam" id="PF25023">
    <property type="entry name" value="TEN_YD-shell"/>
    <property type="match status" value="1"/>
</dbReference>
<feature type="domain" description="Teneurin-like YD-shell" evidence="2">
    <location>
        <begin position="27"/>
        <end position="237"/>
    </location>
</feature>
<dbReference type="InterPro" id="IPR056823">
    <property type="entry name" value="TEN-like_YD-shell"/>
</dbReference>
<organism evidence="3 4">
    <name type="scientific">Candidatus Buchananbacteria bacterium RIFCSPLOWO2_01_FULL_39_33</name>
    <dbReference type="NCBI Taxonomy" id="1797543"/>
    <lineage>
        <taxon>Bacteria</taxon>
        <taxon>Candidatus Buchananiibacteriota</taxon>
    </lineage>
</organism>
<proteinExistence type="predicted"/>
<evidence type="ECO:0000313" key="4">
    <source>
        <dbReference type="Proteomes" id="UP000177376"/>
    </source>
</evidence>
<accession>A0A1G1YM58</accession>
<evidence type="ECO:0000256" key="1">
    <source>
        <dbReference type="ARBA" id="ARBA00022737"/>
    </source>
</evidence>
<name>A0A1G1YM58_9BACT</name>
<keyword evidence="1" id="KW-0677">Repeat</keyword>
<gene>
    <name evidence="3" type="ORF">A3A02_00340</name>
</gene>
<dbReference type="EMBL" id="MHIM01000010">
    <property type="protein sequence ID" value="OGY52896.1"/>
    <property type="molecule type" value="Genomic_DNA"/>
</dbReference>
<dbReference type="InterPro" id="IPR050708">
    <property type="entry name" value="T6SS_VgrG/RHS"/>
</dbReference>
<dbReference type="Proteomes" id="UP000177376">
    <property type="component" value="Unassembled WGS sequence"/>
</dbReference>
<evidence type="ECO:0000313" key="3">
    <source>
        <dbReference type="EMBL" id="OGY52896.1"/>
    </source>
</evidence>
<protein>
    <recommendedName>
        <fullName evidence="2">Teneurin-like YD-shell domain-containing protein</fullName>
    </recommendedName>
</protein>
<comment type="caution">
    <text evidence="3">The sequence shown here is derived from an EMBL/GenBank/DDBJ whole genome shotgun (WGS) entry which is preliminary data.</text>
</comment>